<dbReference type="RefSeq" id="WP_394843722.1">
    <property type="nucleotide sequence ID" value="NZ_CP089982.1"/>
</dbReference>
<sequence>MRNIVALATTLLAWQNPERPAVDAAWLKACSFRHPLCVHAKPATPANTVLTVLDETERAWDGATGPLALPPPDPSPTTGVYDVYLVDGASHDASTVLDERDPIARFDRASAFTTLDAHLTGCGRTHAIARGLLRAITFRVSPNLDTGSAEAQTESLAHALSPCIVPETTARATFQAHPERALPDTWPEFAPTAGMTYARGASLFYDWMDDSFGQQPGSIVRAIWALTPGKTDTFEILRSSFKNALSSGSTLDDLLLGFGVARVLPSAGVAPRTDWQIDWPAKPRRLAPRDPTAPTGSAYVVVRHAGAPPGARLRVEAIWEEHAKMRWNVVKLDASGREIARIPVASAERATATQGSIVDLDATDTLVVVGTNAGDFTPPFDPDDAVWEPHGWRLTLAAE</sequence>
<name>A0ABZ2K4W6_9BACT</name>
<keyword evidence="2" id="KW-1185">Reference proteome</keyword>
<protein>
    <submittedName>
        <fullName evidence="1">Uncharacterized protein</fullName>
    </submittedName>
</protein>
<reference evidence="1 2" key="1">
    <citation type="submission" date="2021-12" db="EMBL/GenBank/DDBJ databases">
        <title>Discovery of the Pendulisporaceae a myxobacterial family with distinct sporulation behavior and unique specialized metabolism.</title>
        <authorList>
            <person name="Garcia R."/>
            <person name="Popoff A."/>
            <person name="Bader C.D."/>
            <person name="Loehr J."/>
            <person name="Walesch S."/>
            <person name="Walt C."/>
            <person name="Boldt J."/>
            <person name="Bunk B."/>
            <person name="Haeckl F.J.F.P.J."/>
            <person name="Gunesch A.P."/>
            <person name="Birkelbach J."/>
            <person name="Nuebel U."/>
            <person name="Pietschmann T."/>
            <person name="Bach T."/>
            <person name="Mueller R."/>
        </authorList>
    </citation>
    <scope>NUCLEOTIDE SEQUENCE [LARGE SCALE GENOMIC DNA]</scope>
    <source>
        <strain evidence="1 2">MSr12523</strain>
    </source>
</reference>
<proteinExistence type="predicted"/>
<accession>A0ABZ2K4W6</accession>
<dbReference type="Proteomes" id="UP001379533">
    <property type="component" value="Chromosome"/>
</dbReference>
<organism evidence="1 2">
    <name type="scientific">Pendulispora brunnea</name>
    <dbReference type="NCBI Taxonomy" id="2905690"/>
    <lineage>
        <taxon>Bacteria</taxon>
        <taxon>Pseudomonadati</taxon>
        <taxon>Myxococcota</taxon>
        <taxon>Myxococcia</taxon>
        <taxon>Myxococcales</taxon>
        <taxon>Sorangiineae</taxon>
        <taxon>Pendulisporaceae</taxon>
        <taxon>Pendulispora</taxon>
    </lineage>
</organism>
<evidence type="ECO:0000313" key="1">
    <source>
        <dbReference type="EMBL" id="WXA93124.1"/>
    </source>
</evidence>
<dbReference type="EMBL" id="CP089982">
    <property type="protein sequence ID" value="WXA93124.1"/>
    <property type="molecule type" value="Genomic_DNA"/>
</dbReference>
<gene>
    <name evidence="1" type="ORF">LZC95_42570</name>
</gene>
<evidence type="ECO:0000313" key="2">
    <source>
        <dbReference type="Proteomes" id="UP001379533"/>
    </source>
</evidence>